<dbReference type="NCBIfam" id="TIGR01509">
    <property type="entry name" value="HAD-SF-IA-v3"/>
    <property type="match status" value="1"/>
</dbReference>
<gene>
    <name evidence="4" type="ORF">SAMN05421848_1383</name>
</gene>
<evidence type="ECO:0000256" key="3">
    <source>
        <dbReference type="ARBA" id="ARBA00022842"/>
    </source>
</evidence>
<dbReference type="NCBIfam" id="TIGR01549">
    <property type="entry name" value="HAD-SF-IA-v1"/>
    <property type="match status" value="1"/>
</dbReference>
<accession>A0A1I1J8R8</accession>
<keyword evidence="5" id="KW-1185">Reference proteome</keyword>
<dbReference type="EMBL" id="FOLY01000003">
    <property type="protein sequence ID" value="SFC44382.1"/>
    <property type="molecule type" value="Genomic_DNA"/>
</dbReference>
<dbReference type="SUPFAM" id="SSF56784">
    <property type="entry name" value="HAD-like"/>
    <property type="match status" value="1"/>
</dbReference>
<dbReference type="InterPro" id="IPR023214">
    <property type="entry name" value="HAD_sf"/>
</dbReference>
<dbReference type="OrthoDB" id="367448at2"/>
<dbReference type="Pfam" id="PF00702">
    <property type="entry name" value="Hydrolase"/>
    <property type="match status" value="1"/>
</dbReference>
<dbReference type="AlphaFoldDB" id="A0A1I1J8R8"/>
<organism evidence="4 5">
    <name type="scientific">Kushneria avicenniae</name>
    <dbReference type="NCBI Taxonomy" id="402385"/>
    <lineage>
        <taxon>Bacteria</taxon>
        <taxon>Pseudomonadati</taxon>
        <taxon>Pseudomonadota</taxon>
        <taxon>Gammaproteobacteria</taxon>
        <taxon>Oceanospirillales</taxon>
        <taxon>Halomonadaceae</taxon>
        <taxon>Kushneria</taxon>
    </lineage>
</organism>
<proteinExistence type="predicted"/>
<dbReference type="SFLD" id="SFLDG01129">
    <property type="entry name" value="C1.5:_HAD__Beta-PGM__Phosphata"/>
    <property type="match status" value="1"/>
</dbReference>
<dbReference type="STRING" id="402385.SAMN05421848_1383"/>
<dbReference type="GO" id="GO:0009231">
    <property type="term" value="P:riboflavin biosynthetic process"/>
    <property type="evidence" value="ECO:0007669"/>
    <property type="project" value="TreeGrafter"/>
</dbReference>
<dbReference type="Gene3D" id="1.20.120.1600">
    <property type="match status" value="1"/>
</dbReference>
<evidence type="ECO:0000313" key="4">
    <source>
        <dbReference type="EMBL" id="SFC44382.1"/>
    </source>
</evidence>
<reference evidence="5" key="1">
    <citation type="submission" date="2016-10" db="EMBL/GenBank/DDBJ databases">
        <authorList>
            <person name="Varghese N."/>
            <person name="Submissions S."/>
        </authorList>
    </citation>
    <scope>NUCLEOTIDE SEQUENCE [LARGE SCALE GENOMIC DNA]</scope>
    <source>
        <strain evidence="5">DSM 23439</strain>
    </source>
</reference>
<comment type="cofactor">
    <cofactor evidence="1">
        <name>Mg(2+)</name>
        <dbReference type="ChEBI" id="CHEBI:18420"/>
    </cofactor>
</comment>
<dbReference type="InterPro" id="IPR036412">
    <property type="entry name" value="HAD-like_sf"/>
</dbReference>
<dbReference type="RefSeq" id="WP_090132210.1">
    <property type="nucleotide sequence ID" value="NZ_FOLY01000003.1"/>
</dbReference>
<dbReference type="InterPro" id="IPR006439">
    <property type="entry name" value="HAD-SF_hydro_IA"/>
</dbReference>
<evidence type="ECO:0000256" key="2">
    <source>
        <dbReference type="ARBA" id="ARBA00022801"/>
    </source>
</evidence>
<dbReference type="PANTHER" id="PTHR46470:SF4">
    <property type="entry name" value="5-AMINO-6-(5-PHOSPHO-D-RIBITYLAMINO)URACIL PHOSPHATASE YIGB"/>
    <property type="match status" value="1"/>
</dbReference>
<sequence length="240" mass="27047">MIKAITFDLDDTFWDNGPVMAATEPGHYQWLDEQIGHAARFPLEEYQRRRMALAQQYPLYRGDFTWLRRKTLTDMLVEFGLAGDEAGRWADDTIEHMLTLRHDVTIFEEVPAMLERLRGRGIRLGAITNGNVDLERLVIAEHFDVIIKAGVALAPKPDARCFLSAMARLGMAAPRETVHVGDSWAEDALPAQRLGMHVAWIDAKNTGLPEQPPGGIHRLTHIRELETLLATLESSGDDQR</sequence>
<name>A0A1I1J8R8_9GAMM</name>
<evidence type="ECO:0000313" key="5">
    <source>
        <dbReference type="Proteomes" id="UP000199046"/>
    </source>
</evidence>
<dbReference type="InterPro" id="IPR051400">
    <property type="entry name" value="HAD-like_hydrolase"/>
</dbReference>
<keyword evidence="2 4" id="KW-0378">Hydrolase</keyword>
<keyword evidence="3" id="KW-0460">Magnesium</keyword>
<dbReference type="GO" id="GO:0016787">
    <property type="term" value="F:hydrolase activity"/>
    <property type="evidence" value="ECO:0007669"/>
    <property type="project" value="UniProtKB-KW"/>
</dbReference>
<dbReference type="Proteomes" id="UP000199046">
    <property type="component" value="Unassembled WGS sequence"/>
</dbReference>
<protein>
    <submittedName>
        <fullName evidence="4">Putative hydrolase of the HAD superfamily</fullName>
    </submittedName>
</protein>
<dbReference type="PRINTS" id="PR00413">
    <property type="entry name" value="HADHALOGNASE"/>
</dbReference>
<dbReference type="PANTHER" id="PTHR46470">
    <property type="entry name" value="N-ACYLNEURAMINATE-9-PHOSPHATASE"/>
    <property type="match status" value="1"/>
</dbReference>
<dbReference type="SFLD" id="SFLDS00003">
    <property type="entry name" value="Haloacid_Dehalogenase"/>
    <property type="match status" value="1"/>
</dbReference>
<dbReference type="Gene3D" id="3.40.50.1000">
    <property type="entry name" value="HAD superfamily/HAD-like"/>
    <property type="match status" value="1"/>
</dbReference>
<evidence type="ECO:0000256" key="1">
    <source>
        <dbReference type="ARBA" id="ARBA00001946"/>
    </source>
</evidence>